<proteinExistence type="predicted"/>
<comment type="caution">
    <text evidence="1">The sequence shown here is derived from an EMBL/GenBank/DDBJ whole genome shotgun (WGS) entry which is preliminary data.</text>
</comment>
<name>F3FWZ5_PSESX</name>
<dbReference type="AlphaFoldDB" id="F3FWZ5"/>
<evidence type="ECO:0000313" key="1">
    <source>
        <dbReference type="EMBL" id="EGH34737.1"/>
    </source>
</evidence>
<organism evidence="1 2">
    <name type="scientific">Pseudomonas syringae pv. japonica str. M301072</name>
    <dbReference type="NCBI Taxonomy" id="629262"/>
    <lineage>
        <taxon>Bacteria</taxon>
        <taxon>Pseudomonadati</taxon>
        <taxon>Pseudomonadota</taxon>
        <taxon>Gammaproteobacteria</taxon>
        <taxon>Pseudomonadales</taxon>
        <taxon>Pseudomonadaceae</taxon>
        <taxon>Pseudomonas</taxon>
        <taxon>Pseudomonas syringae</taxon>
    </lineage>
</organism>
<dbReference type="Proteomes" id="UP000004471">
    <property type="component" value="Unassembled WGS sequence"/>
</dbReference>
<reference evidence="1 2" key="1">
    <citation type="journal article" date="2011" name="PLoS Pathog.">
        <title>Dynamic evolution of pathogenicity revealed by sequencing and comparative genomics of 19 Pseudomonas syringae isolates.</title>
        <authorList>
            <person name="Baltrus D.A."/>
            <person name="Nishimura M.T."/>
            <person name="Romanchuk A."/>
            <person name="Chang J.H."/>
            <person name="Mukhtar M.S."/>
            <person name="Cherkis K."/>
            <person name="Roach J."/>
            <person name="Grant S.R."/>
            <person name="Jones C.D."/>
            <person name="Dangl J.L."/>
        </authorList>
    </citation>
    <scope>NUCLEOTIDE SEQUENCE [LARGE SCALE GENOMIC DNA]</scope>
    <source>
        <strain evidence="2">M301072PT</strain>
    </source>
</reference>
<protein>
    <submittedName>
        <fullName evidence="1">Uncharacterized protein</fullName>
    </submittedName>
</protein>
<evidence type="ECO:0000313" key="2">
    <source>
        <dbReference type="Proteomes" id="UP000004471"/>
    </source>
</evidence>
<sequence>MSKKLERFALLLGQVIVKTVLLCTKLFRLTELVTKAMCGVKQRGVKAAV</sequence>
<dbReference type="EMBL" id="AEAH01002836">
    <property type="protein sequence ID" value="EGH34737.1"/>
    <property type="molecule type" value="Genomic_DNA"/>
</dbReference>
<gene>
    <name evidence="1" type="ORF">PSYJA_39545</name>
</gene>
<dbReference type="HOGENOM" id="CLU_3139767_0_0_6"/>
<accession>F3FWZ5</accession>